<feature type="domain" description="Rhamnogalacturonase A/B/Epimerase-like pectate lyase" evidence="2">
    <location>
        <begin position="65"/>
        <end position="291"/>
    </location>
</feature>
<dbReference type="PANTHER" id="PTHR31339">
    <property type="entry name" value="PECTIN LYASE-RELATED"/>
    <property type="match status" value="1"/>
</dbReference>
<evidence type="ECO:0000313" key="3">
    <source>
        <dbReference type="EMBL" id="KAJ7038777.1"/>
    </source>
</evidence>
<evidence type="ECO:0000259" key="2">
    <source>
        <dbReference type="Pfam" id="PF12708"/>
    </source>
</evidence>
<proteinExistence type="predicted"/>
<reference evidence="3" key="1">
    <citation type="submission" date="2023-03" db="EMBL/GenBank/DDBJ databases">
        <title>Massive genome expansion in bonnet fungi (Mycena s.s.) driven by repeated elements and novel gene families across ecological guilds.</title>
        <authorList>
            <consortium name="Lawrence Berkeley National Laboratory"/>
            <person name="Harder C.B."/>
            <person name="Miyauchi S."/>
            <person name="Viragh M."/>
            <person name="Kuo A."/>
            <person name="Thoen E."/>
            <person name="Andreopoulos B."/>
            <person name="Lu D."/>
            <person name="Skrede I."/>
            <person name="Drula E."/>
            <person name="Henrissat B."/>
            <person name="Morin E."/>
            <person name="Kohler A."/>
            <person name="Barry K."/>
            <person name="LaButti K."/>
            <person name="Morin E."/>
            <person name="Salamov A."/>
            <person name="Lipzen A."/>
            <person name="Mereny Z."/>
            <person name="Hegedus B."/>
            <person name="Baldrian P."/>
            <person name="Stursova M."/>
            <person name="Weitz H."/>
            <person name="Taylor A."/>
            <person name="Grigoriev I.V."/>
            <person name="Nagy L.G."/>
            <person name="Martin F."/>
            <person name="Kauserud H."/>
        </authorList>
    </citation>
    <scope>NUCLEOTIDE SEQUENCE</scope>
    <source>
        <strain evidence="3">CBHHK200</strain>
    </source>
</reference>
<dbReference type="InterPro" id="IPR024535">
    <property type="entry name" value="RHGA/B-epi-like_pectate_lyase"/>
</dbReference>
<evidence type="ECO:0000313" key="4">
    <source>
        <dbReference type="Proteomes" id="UP001218188"/>
    </source>
</evidence>
<keyword evidence="1" id="KW-0732">Signal</keyword>
<dbReference type="EMBL" id="JARJCM010000030">
    <property type="protein sequence ID" value="KAJ7038777.1"/>
    <property type="molecule type" value="Genomic_DNA"/>
</dbReference>
<feature type="domain" description="Rhamnogalacturonase A/B/Epimerase-like pectate lyase" evidence="2">
    <location>
        <begin position="420"/>
        <end position="487"/>
    </location>
</feature>
<organism evidence="3 4">
    <name type="scientific">Mycena alexandri</name>
    <dbReference type="NCBI Taxonomy" id="1745969"/>
    <lineage>
        <taxon>Eukaryota</taxon>
        <taxon>Fungi</taxon>
        <taxon>Dikarya</taxon>
        <taxon>Basidiomycota</taxon>
        <taxon>Agaricomycotina</taxon>
        <taxon>Agaricomycetes</taxon>
        <taxon>Agaricomycetidae</taxon>
        <taxon>Agaricales</taxon>
        <taxon>Marasmiineae</taxon>
        <taxon>Mycenaceae</taxon>
        <taxon>Mycena</taxon>
    </lineage>
</organism>
<dbReference type="Pfam" id="PF12708">
    <property type="entry name" value="Pect-lyase_RHGA_epim"/>
    <property type="match status" value="2"/>
</dbReference>
<name>A0AAD6T401_9AGAR</name>
<dbReference type="AlphaFoldDB" id="A0AAD6T401"/>
<comment type="caution">
    <text evidence="3">The sequence shown here is derived from an EMBL/GenBank/DDBJ whole genome shotgun (WGS) entry which is preliminary data.</text>
</comment>
<dbReference type="SUPFAM" id="SSF51126">
    <property type="entry name" value="Pectin lyase-like"/>
    <property type="match status" value="2"/>
</dbReference>
<dbReference type="InterPro" id="IPR011050">
    <property type="entry name" value="Pectin_lyase_fold/virulence"/>
</dbReference>
<dbReference type="PANTHER" id="PTHR31339:SF9">
    <property type="entry name" value="PLASMIN AND FIBRONECTIN-BINDING PROTEIN A"/>
    <property type="match status" value="1"/>
</dbReference>
<dbReference type="InterPro" id="IPR051801">
    <property type="entry name" value="GH28_Enzymes"/>
</dbReference>
<gene>
    <name evidence="3" type="ORF">C8F04DRAFT_348360</name>
</gene>
<evidence type="ECO:0000256" key="1">
    <source>
        <dbReference type="SAM" id="SignalP"/>
    </source>
</evidence>
<accession>A0AAD6T401</accession>
<protein>
    <submittedName>
        <fullName evidence="3">Exo-beta-1,3-glucanase</fullName>
    </submittedName>
</protein>
<keyword evidence="4" id="KW-1185">Reference proteome</keyword>
<dbReference type="CDD" id="cd23668">
    <property type="entry name" value="GH55_beta13glucanase-like"/>
    <property type="match status" value="1"/>
</dbReference>
<dbReference type="Proteomes" id="UP001218188">
    <property type="component" value="Unassembled WGS sequence"/>
</dbReference>
<sequence length="779" mass="80714">MLSSLFVTVMGLALASVPSVSSLGTTCSAPLGGGTRAASDPFWMQSIKHQGIAAFNANPSTYQVFRNVKDFGAKGDGVTDDAAAINLAISTGSRCGGTPVCKSSSTTPAVIFFPKGTYLVKSSILPYYYTQLIGDATSPPTLLADASFSSTAVIDADPGLPGGGEYYTDQNNFFRSVRNFVIDVTRVPPQLSQGTGIHWQVSQATSLINIVFNMSPAANSAHQGIFMENGSGGFMGDLIFNGGKFGMWVGNQQFTVRNVTMNNAQTAVFGVWNWGWTFQNVNINNCGVGFDLLSGSTSDSQKVGAEAIIDATATNTPIFLRTSSSSNGQLVGAGSLVLNNIKLNNVPSAVVASSGVVLAGGTTTIASWAQGNVYTGSNSAGKFTQGNIAAPPKPAVLLDSSGKIFGRSHPQYEGYAVSQFVSVRDQGAKGDGVTDDTAALKAIFAAYAGCKIIFFDAGTYVVTSTLTIPAGTQVVGEGYGTVIAGKGATFQNIDSPQVVVQAGASGSTGTLEITDIQFATIGPTPGAIVLEWNVKPTTQGGAGMWDSYIRLGGATGTNLQTNCPSTGSGGTTNCFAAFLGLHLTSGSSAYLEGTWVWAADHNLDGDGAAQISIYSGRGILSQSAGPVWMVGTASEHHVLYQYSLVGAANHYMGLIQTETPYYQPSPAPPAPFTVNSAFSDPASVAGVTSAWGLVVNSSSNILVFGAGLYSFFTNYNQDCLTPQNCQNQILNIDSTSSVSIYSLQTVGVTFSLSVNGAGVVNQNSNPNGFSATLTAWTRS</sequence>
<dbReference type="FunFam" id="2.160.20.10:FF:000049">
    <property type="entry name" value="Putative exo-beta-1,3-glucanase"/>
    <property type="match status" value="1"/>
</dbReference>
<dbReference type="InterPro" id="IPR012334">
    <property type="entry name" value="Pectin_lyas_fold"/>
</dbReference>
<feature type="chain" id="PRO_5042107950" evidence="1">
    <location>
        <begin position="23"/>
        <end position="779"/>
    </location>
</feature>
<feature type="signal peptide" evidence="1">
    <location>
        <begin position="1"/>
        <end position="22"/>
    </location>
</feature>
<dbReference type="Gene3D" id="2.160.20.10">
    <property type="entry name" value="Single-stranded right-handed beta-helix, Pectin lyase-like"/>
    <property type="match status" value="2"/>
</dbReference>